<feature type="compositionally biased region" description="Basic and acidic residues" evidence="2">
    <location>
        <begin position="332"/>
        <end position="356"/>
    </location>
</feature>
<dbReference type="Pfam" id="PF21725">
    <property type="entry name" value="T7SS_signal"/>
    <property type="match status" value="1"/>
</dbReference>
<feature type="domain" description="Putative T7SS secretion signal" evidence="3">
    <location>
        <begin position="21"/>
        <end position="202"/>
    </location>
</feature>
<dbReference type="RefSeq" id="WP_184726815.1">
    <property type="nucleotide sequence ID" value="NZ_JACHIW010000001.1"/>
</dbReference>
<keyword evidence="5" id="KW-1185">Reference proteome</keyword>
<proteinExistence type="predicted"/>
<gene>
    <name evidence="4" type="ORF">BJ970_003022</name>
</gene>
<protein>
    <recommendedName>
        <fullName evidence="3">Putative T7SS secretion signal domain-containing protein</fullName>
    </recommendedName>
</protein>
<keyword evidence="1" id="KW-0175">Coiled coil</keyword>
<sequence>MVSNSSTFQQDIDELGHEAKKLGQATGLVAEDIIPGDLAAVAEVGEHLTKLGDAFERAGQGIKSIDSGGWTGQAGDAFRENYLEKAPAEWLKAADAFADAGKAVLDFQKVLAEAKEKATRAEEDLERANAASQAAASKHNAAVEAYESGSSGTAPADFVDPGAEARARAQAEIAAAKAAVQEAGDRAAKAVTEAATAAPATPSKLAQIGANLIDNVQITGDMLYDFGAGAVEGVVGAAQGLWGLGEAYFYSQPAAWAIDPEGKAAFDKAASTTAMSALENPYQAVKSVVDVDGWKQNPMKAVGSMAPDAVASVVGGAGVASRAAKAGGKIGDMARDLGKTTKTADRLGDVGRHTPDAPRNTPPWGDYGSLPPERPAGWHDAPPLYDKFDPDDGKPFGPQGSPEAHAPEPEPPHAPSTETPGRPTPDWYNEAPDNWLDEGAHQPEPHNAPDSQPPHDSESPHHPDGTRPDDPLPQTEPEILQELASIEAIKEKLSQALDQGPPPPERARIESQIRELSARERVLRSRI</sequence>
<dbReference type="InterPro" id="IPR049082">
    <property type="entry name" value="T7SS_signal"/>
</dbReference>
<evidence type="ECO:0000256" key="2">
    <source>
        <dbReference type="SAM" id="MobiDB-lite"/>
    </source>
</evidence>
<evidence type="ECO:0000256" key="1">
    <source>
        <dbReference type="SAM" id="Coils"/>
    </source>
</evidence>
<feature type="region of interest" description="Disordered" evidence="2">
    <location>
        <begin position="332"/>
        <end position="479"/>
    </location>
</feature>
<organism evidence="4 5">
    <name type="scientific">Saccharopolyspora phatthalungensis</name>
    <dbReference type="NCBI Taxonomy" id="664693"/>
    <lineage>
        <taxon>Bacteria</taxon>
        <taxon>Bacillati</taxon>
        <taxon>Actinomycetota</taxon>
        <taxon>Actinomycetes</taxon>
        <taxon>Pseudonocardiales</taxon>
        <taxon>Pseudonocardiaceae</taxon>
        <taxon>Saccharopolyspora</taxon>
    </lineage>
</organism>
<comment type="caution">
    <text evidence="4">The sequence shown here is derived from an EMBL/GenBank/DDBJ whole genome shotgun (WGS) entry which is preliminary data.</text>
</comment>
<evidence type="ECO:0000259" key="3">
    <source>
        <dbReference type="Pfam" id="PF21725"/>
    </source>
</evidence>
<dbReference type="EMBL" id="JACHIW010000001">
    <property type="protein sequence ID" value="MBB5155488.1"/>
    <property type="molecule type" value="Genomic_DNA"/>
</dbReference>
<name>A0A840QA04_9PSEU</name>
<dbReference type="AlphaFoldDB" id="A0A840QA04"/>
<accession>A0A840QA04</accession>
<feature type="region of interest" description="Disordered" evidence="2">
    <location>
        <begin position="494"/>
        <end position="513"/>
    </location>
</feature>
<dbReference type="Proteomes" id="UP000584374">
    <property type="component" value="Unassembled WGS sequence"/>
</dbReference>
<feature type="coiled-coil region" evidence="1">
    <location>
        <begin position="104"/>
        <end position="138"/>
    </location>
</feature>
<evidence type="ECO:0000313" key="5">
    <source>
        <dbReference type="Proteomes" id="UP000584374"/>
    </source>
</evidence>
<feature type="compositionally biased region" description="Basic and acidic residues" evidence="2">
    <location>
        <begin position="453"/>
        <end position="470"/>
    </location>
</feature>
<evidence type="ECO:0000313" key="4">
    <source>
        <dbReference type="EMBL" id="MBB5155488.1"/>
    </source>
</evidence>
<reference evidence="4 5" key="1">
    <citation type="submission" date="2020-08" db="EMBL/GenBank/DDBJ databases">
        <title>Sequencing the genomes of 1000 actinobacteria strains.</title>
        <authorList>
            <person name="Klenk H.-P."/>
        </authorList>
    </citation>
    <scope>NUCLEOTIDE SEQUENCE [LARGE SCALE GENOMIC DNA]</scope>
    <source>
        <strain evidence="4 5">DSM 45584</strain>
    </source>
</reference>